<dbReference type="AlphaFoldDB" id="A0A1W1V7L5"/>
<dbReference type="RefSeq" id="WP_084048033.1">
    <property type="nucleotide sequence ID" value="NZ_FWWU01000009.1"/>
</dbReference>
<dbReference type="OrthoDB" id="61921at2"/>
<gene>
    <name evidence="1" type="ORF">SAMN00790413_00343</name>
</gene>
<accession>A0A1W1V7L5</accession>
<evidence type="ECO:0000313" key="2">
    <source>
        <dbReference type="Proteomes" id="UP000192582"/>
    </source>
</evidence>
<keyword evidence="2" id="KW-1185">Reference proteome</keyword>
<organism evidence="1 2">
    <name type="scientific">Deinococcus hopiensis KR-140</name>
    <dbReference type="NCBI Taxonomy" id="695939"/>
    <lineage>
        <taxon>Bacteria</taxon>
        <taxon>Thermotogati</taxon>
        <taxon>Deinococcota</taxon>
        <taxon>Deinococci</taxon>
        <taxon>Deinococcales</taxon>
        <taxon>Deinococcaceae</taxon>
        <taxon>Deinococcus</taxon>
    </lineage>
</organism>
<evidence type="ECO:0008006" key="3">
    <source>
        <dbReference type="Google" id="ProtNLM"/>
    </source>
</evidence>
<dbReference type="Proteomes" id="UP000192582">
    <property type="component" value="Unassembled WGS sequence"/>
</dbReference>
<protein>
    <recommendedName>
        <fullName evidence="3">Adhesin domain-containing protein</fullName>
    </recommendedName>
</protein>
<dbReference type="STRING" id="695939.SAMN00790413_00343"/>
<dbReference type="EMBL" id="FWWU01000009">
    <property type="protein sequence ID" value="SMB89273.1"/>
    <property type="molecule type" value="Genomic_DNA"/>
</dbReference>
<sequence>MNEHANEGFRAQVERLVAEGKLTAEEAAGLLEGTHAEVGPAGLFLTSTSAGGEDVPPDLDLHVSGYNLTVLYDAGVSQPQLSANREGELSLTATPEGWRVTRIGRSHYHGETLRAILTVPFAPRHARTKVEGGNLTLPDLGGGVVAEVNGGNVRMGRAASLEANVNGGNLNAAEMGGPTHLTVNGGNLTLEGARALIASVNGGNLRWTGQLVGGEHRLEVNAGNATLHLLPGSSLNVQAEVTVGAFKADFPTHKSGGFLNNRYTGQLGGGEAQLSCQVAAGQIKVVTA</sequence>
<name>A0A1W1V7L5_9DEIO</name>
<evidence type="ECO:0000313" key="1">
    <source>
        <dbReference type="EMBL" id="SMB89273.1"/>
    </source>
</evidence>
<reference evidence="1 2" key="1">
    <citation type="submission" date="2017-04" db="EMBL/GenBank/DDBJ databases">
        <authorList>
            <person name="Afonso C.L."/>
            <person name="Miller P.J."/>
            <person name="Scott M.A."/>
            <person name="Spackman E."/>
            <person name="Goraichik I."/>
            <person name="Dimitrov K.M."/>
            <person name="Suarez D.L."/>
            <person name="Swayne D.E."/>
        </authorList>
    </citation>
    <scope>NUCLEOTIDE SEQUENCE [LARGE SCALE GENOMIC DNA]</scope>
    <source>
        <strain evidence="1 2">KR-140</strain>
    </source>
</reference>
<proteinExistence type="predicted"/>